<dbReference type="SMART" id="SM00869">
    <property type="entry name" value="Autotransporter"/>
    <property type="match status" value="1"/>
</dbReference>
<organism evidence="2 3">
    <name type="scientific">Collimonas arenae</name>
    <dbReference type="NCBI Taxonomy" id="279058"/>
    <lineage>
        <taxon>Bacteria</taxon>
        <taxon>Pseudomonadati</taxon>
        <taxon>Pseudomonadota</taxon>
        <taxon>Betaproteobacteria</taxon>
        <taxon>Burkholderiales</taxon>
        <taxon>Oxalobacteraceae</taxon>
        <taxon>Collimonas</taxon>
    </lineage>
</organism>
<evidence type="ECO:0000259" key="1">
    <source>
        <dbReference type="PROSITE" id="PS51208"/>
    </source>
</evidence>
<dbReference type="SUPFAM" id="SSF103515">
    <property type="entry name" value="Autotransporter"/>
    <property type="match status" value="1"/>
</dbReference>
<dbReference type="OrthoDB" id="9784513at2"/>
<reference evidence="3" key="1">
    <citation type="journal article" date="2014" name="Soil Biol. Biochem.">
        <title>Structure and function of bacterial communities in ageing soils: Insights from the Mendocino ecological staircase.</title>
        <authorList>
            <person name="Uroz S."/>
            <person name="Tech J.J."/>
            <person name="Sawaya N.A."/>
            <person name="Frey-Klett P."/>
            <person name="Leveau J.H.J."/>
        </authorList>
    </citation>
    <scope>NUCLEOTIDE SEQUENCE [LARGE SCALE GENOMIC DNA]</scope>
    <source>
        <strain evidence="3">Cal35</strain>
    </source>
</reference>
<sequence>MPKIRLQSVVERRLEEFHLQKNGVTPAMALQPAIASTSSRKNYFPHLPWQSFLKQRQLVAAILGALGLTTIAPHADAMNMHVNGNQIILSGDVTVNDGDLFADMLGRLRESGRKIDTLVLRNSNGGATFSGYAIADMARRWGLKTVASGYCISSCSGMLIGGAQRAFADNDQPWMAHTPVSDSVGQFIGIHGVSMGDAYADAKTQKDWYEFFVKGLGTTGQDNTLVKDAFSDHGASFARIWDPASGKNPGIYWCHSDCSKPDQYRAYPQNDVYNTSFITQRKPETTNDTLVISKDVSGNINPNYSNLDNPGARDPFTPFEKLLLNYGISISGDGFFKQASQQDELRSVYNDDPVGTKSTVKRLVLNAFIRSYTTAQILGFLKDPNSRLSKDLATIDSAGTLIDAGAQSIENAYGVISVTNGATWSLHKNEQGAADSLMIQNGRLLLDGGTLNVVQNYIGSGGVLEGSGYIGQMYSKNTNTPQLWLRQGAVLHATGDLEVTGRPGDGSGKNFSSTQVNLDDATLALDVKPDQTRAPLRFESTIVPSDKNSGSYLGDFQFYRGGFLLISPRSSLALNIKPGFYPTGKVYALLKGELTTWLGWLRSNNPAAFQSLTAAKLAEYEKMLSTKAYLLEQNFAPSQFTHLVRADAQGNPVAGYDIDPTADDAQKIAFQPFADSLISYHLQQDKGITLTADDAFLGKHALCNRAGCDLGTALSNASRQDSSALSPLLGALQFSTNAQATHVRQQIEGAGYAAQRSAALYLINDFSTALTQHLSAPDRSAEQQVTAATAAAIPLNSGNPGRAVDAAGVLSYLGGDGGGDDAAAKSGAANKDVNLWGRVFGHYGHLNGQDQMSAWRQDSAGLMLGLDLRANEHMIWGAALGYGTQNVNGADNGYRGQANAIDGRLYLRYTNERHYVDAFAGITHLNSSATRSVDLSASQLPFSAQAQARNTGSAFSLHLEHGWNLQDQQGWLWQPILPTVDLVRLPSVDFQDNASDPSIALSVHAGQVLDSRIGAGLQVAKTFTLTTTESGTPASWTPHARVLLQHAFNSNSGHFTNSFANTLEAGTFTVRGPEAGRDHLQLNLGVMAHRSGAWAFLVDYTGDIAARSQDHGVAAGMRYSW</sequence>
<feature type="domain" description="Autotransporter" evidence="1">
    <location>
        <begin position="828"/>
        <end position="1121"/>
    </location>
</feature>
<dbReference type="InterPro" id="IPR036709">
    <property type="entry name" value="Autotransporte_beta_dom_sf"/>
</dbReference>
<evidence type="ECO:0000313" key="3">
    <source>
        <dbReference type="Proteomes" id="UP000030302"/>
    </source>
</evidence>
<name>A0A0A1FAF8_9BURK</name>
<dbReference type="InterPro" id="IPR005546">
    <property type="entry name" value="Autotransporte_beta"/>
</dbReference>
<dbReference type="RefSeq" id="WP_052135102.1">
    <property type="nucleotide sequence ID" value="NZ_CP009962.1"/>
</dbReference>
<dbReference type="Gene3D" id="3.90.226.10">
    <property type="entry name" value="2-enoyl-CoA Hydratase, Chain A, domain 1"/>
    <property type="match status" value="1"/>
</dbReference>
<dbReference type="Pfam" id="PF00574">
    <property type="entry name" value="CLP_protease"/>
    <property type="match status" value="1"/>
</dbReference>
<dbReference type="InterPro" id="IPR029045">
    <property type="entry name" value="ClpP/crotonase-like_dom_sf"/>
</dbReference>
<dbReference type="PROSITE" id="PS51208">
    <property type="entry name" value="AUTOTRANSPORTER"/>
    <property type="match status" value="1"/>
</dbReference>
<dbReference type="AlphaFoldDB" id="A0A0A1FAF8"/>
<evidence type="ECO:0000313" key="2">
    <source>
        <dbReference type="EMBL" id="AIY41531.1"/>
    </source>
</evidence>
<dbReference type="EMBL" id="CP009962">
    <property type="protein sequence ID" value="AIY41531.1"/>
    <property type="molecule type" value="Genomic_DNA"/>
</dbReference>
<dbReference type="Proteomes" id="UP000030302">
    <property type="component" value="Chromosome"/>
</dbReference>
<dbReference type="Gene3D" id="2.40.128.130">
    <property type="entry name" value="Autotransporter beta-domain"/>
    <property type="match status" value="1"/>
</dbReference>
<dbReference type="SUPFAM" id="SSF52096">
    <property type="entry name" value="ClpP/crotonase"/>
    <property type="match status" value="1"/>
</dbReference>
<dbReference type="KEGG" id="care:LT85_2373"/>
<gene>
    <name evidence="2" type="ORF">LT85_2373</name>
</gene>
<dbReference type="InterPro" id="IPR023562">
    <property type="entry name" value="ClpP/TepA"/>
</dbReference>
<accession>A0A0A1FAF8</accession>
<protein>
    <submittedName>
        <fullName evidence="2">Autotransporter</fullName>
    </submittedName>
</protein>
<dbReference type="Pfam" id="PF03797">
    <property type="entry name" value="Autotransporter"/>
    <property type="match status" value="1"/>
</dbReference>
<proteinExistence type="predicted"/>
<keyword evidence="3" id="KW-1185">Reference proteome</keyword>
<dbReference type="HOGENOM" id="CLU_308570_0_0_4"/>